<keyword evidence="1" id="KW-0732">Signal</keyword>
<organism evidence="2 3">
    <name type="scientific">Flavihumibacter fluminis</name>
    <dbReference type="NCBI Taxonomy" id="2909236"/>
    <lineage>
        <taxon>Bacteria</taxon>
        <taxon>Pseudomonadati</taxon>
        <taxon>Bacteroidota</taxon>
        <taxon>Chitinophagia</taxon>
        <taxon>Chitinophagales</taxon>
        <taxon>Chitinophagaceae</taxon>
        <taxon>Flavihumibacter</taxon>
    </lineage>
</organism>
<comment type="caution">
    <text evidence="2">The sequence shown here is derived from an EMBL/GenBank/DDBJ whole genome shotgun (WGS) entry which is preliminary data.</text>
</comment>
<proteinExistence type="predicted"/>
<dbReference type="PROSITE" id="PS51257">
    <property type="entry name" value="PROKAR_LIPOPROTEIN"/>
    <property type="match status" value="1"/>
</dbReference>
<feature type="signal peptide" evidence="1">
    <location>
        <begin position="1"/>
        <end position="25"/>
    </location>
</feature>
<dbReference type="EMBL" id="JAKEVY010000002">
    <property type="protein sequence ID" value="MCF1714259.1"/>
    <property type="molecule type" value="Genomic_DNA"/>
</dbReference>
<dbReference type="RefSeq" id="WP_234864793.1">
    <property type="nucleotide sequence ID" value="NZ_JAKEVY010000002.1"/>
</dbReference>
<evidence type="ECO:0000256" key="1">
    <source>
        <dbReference type="SAM" id="SignalP"/>
    </source>
</evidence>
<dbReference type="Proteomes" id="UP001200145">
    <property type="component" value="Unassembled WGS sequence"/>
</dbReference>
<evidence type="ECO:0000313" key="3">
    <source>
        <dbReference type="Proteomes" id="UP001200145"/>
    </source>
</evidence>
<protein>
    <recommendedName>
        <fullName evidence="4">DUF4367 domain-containing protein</fullName>
    </recommendedName>
</protein>
<sequence>MFKQTIFRSLLLFATIAAGSSCRTAMQTDKVEYAFAEGYDNRKLVLTIPKGYESETHFRDDAGVLVRTFHYKNGAEFFIACKDKELSPVISVERTEATTQELKKSVGEEGTGKNANGTSWRRSLRDCFIVGYDFVDPREAKAFDEAIQSLKVRRS</sequence>
<keyword evidence="3" id="KW-1185">Reference proteome</keyword>
<gene>
    <name evidence="2" type="ORF">L0U88_06430</name>
</gene>
<accession>A0ABS9BGF6</accession>
<feature type="chain" id="PRO_5046938758" description="DUF4367 domain-containing protein" evidence="1">
    <location>
        <begin position="26"/>
        <end position="155"/>
    </location>
</feature>
<evidence type="ECO:0000313" key="2">
    <source>
        <dbReference type="EMBL" id="MCF1714259.1"/>
    </source>
</evidence>
<reference evidence="2 3" key="1">
    <citation type="submission" date="2022-01" db="EMBL/GenBank/DDBJ databases">
        <title>Flavihumibacter sp. nov., isolated from sediment of a river.</title>
        <authorList>
            <person name="Liu H."/>
        </authorList>
    </citation>
    <scope>NUCLEOTIDE SEQUENCE [LARGE SCALE GENOMIC DNA]</scope>
    <source>
        <strain evidence="2 3">RY-1</strain>
    </source>
</reference>
<evidence type="ECO:0008006" key="4">
    <source>
        <dbReference type="Google" id="ProtNLM"/>
    </source>
</evidence>
<name>A0ABS9BGF6_9BACT</name>